<dbReference type="PANTHER" id="PTHR22779:SF6">
    <property type="entry name" value="SD17342P"/>
    <property type="match status" value="1"/>
</dbReference>
<dbReference type="InterPro" id="IPR019334">
    <property type="entry name" value="TMEM170A/B/YPR153W-like"/>
</dbReference>
<comment type="similarity">
    <text evidence="2">Belongs to the TMEM170 family.</text>
</comment>
<feature type="transmembrane region" description="Helical" evidence="6">
    <location>
        <begin position="88"/>
        <end position="119"/>
    </location>
</feature>
<evidence type="ECO:0000256" key="6">
    <source>
        <dbReference type="SAM" id="Phobius"/>
    </source>
</evidence>
<dbReference type="GO" id="GO:0016020">
    <property type="term" value="C:membrane"/>
    <property type="evidence" value="ECO:0007669"/>
    <property type="project" value="UniProtKB-SubCell"/>
</dbReference>
<protein>
    <submittedName>
        <fullName evidence="7">Uncharacterized protein</fullName>
    </submittedName>
</protein>
<dbReference type="PANTHER" id="PTHR22779">
    <property type="entry name" value="SD17342P"/>
    <property type="match status" value="1"/>
</dbReference>
<reference evidence="7" key="1">
    <citation type="submission" date="2023-07" db="EMBL/GenBank/DDBJ databases">
        <authorList>
            <consortium name="CYATHOMIX"/>
        </authorList>
    </citation>
    <scope>NUCLEOTIDE SEQUENCE</scope>
    <source>
        <strain evidence="7">N/A</strain>
    </source>
</reference>
<accession>A0AA36DT79</accession>
<comment type="subcellular location">
    <subcellularLocation>
        <location evidence="1">Membrane</location>
        <topology evidence="1">Multi-pass membrane protein</topology>
    </subcellularLocation>
</comment>
<evidence type="ECO:0000256" key="4">
    <source>
        <dbReference type="ARBA" id="ARBA00022989"/>
    </source>
</evidence>
<organism evidence="7 8">
    <name type="scientific">Cylicocyclus nassatus</name>
    <name type="common">Nematode worm</name>
    <dbReference type="NCBI Taxonomy" id="53992"/>
    <lineage>
        <taxon>Eukaryota</taxon>
        <taxon>Metazoa</taxon>
        <taxon>Ecdysozoa</taxon>
        <taxon>Nematoda</taxon>
        <taxon>Chromadorea</taxon>
        <taxon>Rhabditida</taxon>
        <taxon>Rhabditina</taxon>
        <taxon>Rhabditomorpha</taxon>
        <taxon>Strongyloidea</taxon>
        <taxon>Strongylidae</taxon>
        <taxon>Cylicocyclus</taxon>
    </lineage>
</organism>
<sequence>MDGVIVDLDAVSPPPSQIFSLFGDDAENYTHGVDRAYSLLGAMTLSGPYMTDWFAIATSIFLWMAVSYGVLYLGAALVALLMMRRHPYVVLFVIPLLAMCVIGPATVGVLTSMVLAYTLSASDKDISPWHCMSTTRNALVILCECWSYSA</sequence>
<evidence type="ECO:0000256" key="3">
    <source>
        <dbReference type="ARBA" id="ARBA00022692"/>
    </source>
</evidence>
<dbReference type="Pfam" id="PF10190">
    <property type="entry name" value="Tmemb_170"/>
    <property type="match status" value="1"/>
</dbReference>
<feature type="transmembrane region" description="Helical" evidence="6">
    <location>
        <begin position="53"/>
        <end position="81"/>
    </location>
</feature>
<keyword evidence="4 6" id="KW-1133">Transmembrane helix</keyword>
<evidence type="ECO:0000313" key="7">
    <source>
        <dbReference type="EMBL" id="CAJ0593324.1"/>
    </source>
</evidence>
<comment type="caution">
    <text evidence="7">The sequence shown here is derived from an EMBL/GenBank/DDBJ whole genome shotgun (WGS) entry which is preliminary data.</text>
</comment>
<evidence type="ECO:0000256" key="5">
    <source>
        <dbReference type="ARBA" id="ARBA00023136"/>
    </source>
</evidence>
<evidence type="ECO:0000313" key="8">
    <source>
        <dbReference type="Proteomes" id="UP001176961"/>
    </source>
</evidence>
<evidence type="ECO:0000256" key="1">
    <source>
        <dbReference type="ARBA" id="ARBA00004141"/>
    </source>
</evidence>
<keyword evidence="5 6" id="KW-0472">Membrane</keyword>
<evidence type="ECO:0000256" key="2">
    <source>
        <dbReference type="ARBA" id="ARBA00006325"/>
    </source>
</evidence>
<name>A0AA36DT79_CYLNA</name>
<keyword evidence="3 6" id="KW-0812">Transmembrane</keyword>
<dbReference type="AlphaFoldDB" id="A0AA36DT79"/>
<dbReference type="EMBL" id="CATQJL010000112">
    <property type="protein sequence ID" value="CAJ0593324.1"/>
    <property type="molecule type" value="Genomic_DNA"/>
</dbReference>
<gene>
    <name evidence="7" type="ORF">CYNAS_LOCUS5307</name>
</gene>
<keyword evidence="8" id="KW-1185">Reference proteome</keyword>
<dbReference type="Proteomes" id="UP001176961">
    <property type="component" value="Unassembled WGS sequence"/>
</dbReference>
<proteinExistence type="inferred from homology"/>